<feature type="region of interest" description="Disordered" evidence="1">
    <location>
        <begin position="27"/>
        <end position="52"/>
    </location>
</feature>
<evidence type="ECO:0000313" key="2">
    <source>
        <dbReference type="EMBL" id="TRM58335.1"/>
    </source>
</evidence>
<dbReference type="AlphaFoldDB" id="A0A550C0K8"/>
<name>A0A550C0K8_9AGAR</name>
<dbReference type="OrthoDB" id="10407323at2759"/>
<evidence type="ECO:0000313" key="3">
    <source>
        <dbReference type="Proteomes" id="UP000320762"/>
    </source>
</evidence>
<dbReference type="Proteomes" id="UP000320762">
    <property type="component" value="Unassembled WGS sequence"/>
</dbReference>
<accession>A0A550C0K8</accession>
<sequence length="65" mass="6685">MDSFDTILTSLVDGSLDSDTAFEQLIRASESDTHPGASGMPGSEGSPLPVNADTIGDYGSYCTIA</sequence>
<reference evidence="2 3" key="1">
    <citation type="journal article" date="2019" name="New Phytol.">
        <title>Comparative genomics reveals unique wood-decay strategies and fruiting body development in the Schizophyllaceae.</title>
        <authorList>
            <person name="Almasi E."/>
            <person name="Sahu N."/>
            <person name="Krizsan K."/>
            <person name="Balint B."/>
            <person name="Kovacs G.M."/>
            <person name="Kiss B."/>
            <person name="Cseklye J."/>
            <person name="Drula E."/>
            <person name="Henrissat B."/>
            <person name="Nagy I."/>
            <person name="Chovatia M."/>
            <person name="Adam C."/>
            <person name="LaButti K."/>
            <person name="Lipzen A."/>
            <person name="Riley R."/>
            <person name="Grigoriev I.V."/>
            <person name="Nagy L.G."/>
        </authorList>
    </citation>
    <scope>NUCLEOTIDE SEQUENCE [LARGE SCALE GENOMIC DNA]</scope>
    <source>
        <strain evidence="2 3">NL-1724</strain>
    </source>
</reference>
<keyword evidence="3" id="KW-1185">Reference proteome</keyword>
<protein>
    <recommendedName>
        <fullName evidence="4">Pheromone</fullName>
    </recommendedName>
</protein>
<dbReference type="EMBL" id="VDMD01000037">
    <property type="protein sequence ID" value="TRM58335.1"/>
    <property type="molecule type" value="Genomic_DNA"/>
</dbReference>
<evidence type="ECO:0008006" key="4">
    <source>
        <dbReference type="Google" id="ProtNLM"/>
    </source>
</evidence>
<proteinExistence type="predicted"/>
<gene>
    <name evidence="2" type="ORF">BD626DRAFT_187190</name>
</gene>
<organism evidence="2 3">
    <name type="scientific">Schizophyllum amplum</name>
    <dbReference type="NCBI Taxonomy" id="97359"/>
    <lineage>
        <taxon>Eukaryota</taxon>
        <taxon>Fungi</taxon>
        <taxon>Dikarya</taxon>
        <taxon>Basidiomycota</taxon>
        <taxon>Agaricomycotina</taxon>
        <taxon>Agaricomycetes</taxon>
        <taxon>Agaricomycetidae</taxon>
        <taxon>Agaricales</taxon>
        <taxon>Schizophyllaceae</taxon>
        <taxon>Schizophyllum</taxon>
    </lineage>
</organism>
<evidence type="ECO:0000256" key="1">
    <source>
        <dbReference type="SAM" id="MobiDB-lite"/>
    </source>
</evidence>
<comment type="caution">
    <text evidence="2">The sequence shown here is derived from an EMBL/GenBank/DDBJ whole genome shotgun (WGS) entry which is preliminary data.</text>
</comment>